<sequence>MAPTAKRIYGILLLAICLQLTTSGIQAREGLIPEPSSNKPLTLGAERIGQYLPALADKRVGVIVNQTSRVNNQHLVDFLLDNDIDIRFIFAPEHGFRGDYDAGAKVDSSVDSKTGIDIVSIYGSQKRPDDAILQQLDVLIFDIQDVGLRFYTYISSMHYMMEAAADNQLQFWVFDRPNPNGAWIDGPILEPEFTSFVGLHPIPVLHGLTVAELAQMIVGEGWLKTDKRLDLKLVEMQGYHHQMPYALPVKPSPNLPNSRSVALYPSLCFFEATPISIGRGTPFPFQVIGFEKDSGAHIGKFTFTPKSTPGAALYPKLQDTKLQGQDLRQSDVHGLQLSYLLEWHSTFKGKGIEFFQRPEFFDKLAGTNQLRMAIAAGKSEQQIRASWEESLTAYKQMRAKYLLYP</sequence>
<dbReference type="Pfam" id="PF20732">
    <property type="entry name" value="NamZ_C"/>
    <property type="match status" value="1"/>
</dbReference>
<name>A0A4U1B9U1_9GAMM</name>
<dbReference type="GO" id="GO:0033922">
    <property type="term" value="F:peptidoglycan beta-N-acetylmuramidase activity"/>
    <property type="evidence" value="ECO:0007669"/>
    <property type="project" value="InterPro"/>
</dbReference>
<proteinExistence type="predicted"/>
<protein>
    <submittedName>
        <fullName evidence="3">DUF1343 domain-containing protein</fullName>
    </submittedName>
</protein>
<dbReference type="PANTHER" id="PTHR42915">
    <property type="entry name" value="HYPOTHETICAL 460 KDA PROTEIN IN FEUA-SIGW INTERGENIC REGION [PRECURSOR]"/>
    <property type="match status" value="1"/>
</dbReference>
<dbReference type="PIRSF" id="PIRSF016719">
    <property type="entry name" value="UCP016719"/>
    <property type="match status" value="1"/>
</dbReference>
<dbReference type="PANTHER" id="PTHR42915:SF1">
    <property type="entry name" value="PEPTIDOGLYCAN BETA-N-ACETYLMURAMIDASE NAMZ"/>
    <property type="match status" value="1"/>
</dbReference>
<comment type="caution">
    <text evidence="3">The sequence shown here is derived from an EMBL/GenBank/DDBJ whole genome shotgun (WGS) entry which is preliminary data.</text>
</comment>
<accession>A0A4U1B9U1</accession>
<evidence type="ECO:0000259" key="2">
    <source>
        <dbReference type="Pfam" id="PF20732"/>
    </source>
</evidence>
<dbReference type="Pfam" id="PF07075">
    <property type="entry name" value="NamZ_N"/>
    <property type="match status" value="1"/>
</dbReference>
<feature type="domain" description="Peptidoglycan beta-N-acetylmuramidase NamZ N-terminal" evidence="1">
    <location>
        <begin position="60"/>
        <end position="258"/>
    </location>
</feature>
<dbReference type="InterPro" id="IPR008302">
    <property type="entry name" value="NamZ"/>
</dbReference>
<dbReference type="Gene3D" id="3.40.50.12170">
    <property type="entry name" value="Uncharacterised protein PF07075, DUF1343"/>
    <property type="match status" value="1"/>
</dbReference>
<dbReference type="Proteomes" id="UP000307999">
    <property type="component" value="Unassembled WGS sequence"/>
</dbReference>
<organism evidence="3 4">
    <name type="scientific">Thalassotalea mangrovi</name>
    <dbReference type="NCBI Taxonomy" id="2572245"/>
    <lineage>
        <taxon>Bacteria</taxon>
        <taxon>Pseudomonadati</taxon>
        <taxon>Pseudomonadota</taxon>
        <taxon>Gammaproteobacteria</taxon>
        <taxon>Alteromonadales</taxon>
        <taxon>Colwelliaceae</taxon>
        <taxon>Thalassotalea</taxon>
    </lineage>
</organism>
<dbReference type="InterPro" id="IPR048502">
    <property type="entry name" value="NamZ_N"/>
</dbReference>
<dbReference type="InterPro" id="IPR048503">
    <property type="entry name" value="NamZ_C"/>
</dbReference>
<evidence type="ECO:0000313" key="3">
    <source>
        <dbReference type="EMBL" id="TKB47557.1"/>
    </source>
</evidence>
<dbReference type="AlphaFoldDB" id="A0A4U1B9U1"/>
<evidence type="ECO:0000259" key="1">
    <source>
        <dbReference type="Pfam" id="PF07075"/>
    </source>
</evidence>
<gene>
    <name evidence="3" type="ORF">E8M12_01350</name>
</gene>
<dbReference type="EMBL" id="SWDB01000003">
    <property type="protein sequence ID" value="TKB47557.1"/>
    <property type="molecule type" value="Genomic_DNA"/>
</dbReference>
<keyword evidence="4" id="KW-1185">Reference proteome</keyword>
<dbReference type="Gene3D" id="3.90.1150.140">
    <property type="match status" value="1"/>
</dbReference>
<reference evidence="3 4" key="1">
    <citation type="submission" date="2019-04" db="EMBL/GenBank/DDBJ databases">
        <title>Thalassotalea guangxiensis sp. nov., isolated from sediment of the coastal wetland.</title>
        <authorList>
            <person name="Zheng S."/>
            <person name="Zhang D."/>
        </authorList>
    </citation>
    <scope>NUCLEOTIDE SEQUENCE [LARGE SCALE GENOMIC DNA]</scope>
    <source>
        <strain evidence="3 4">ZS-4</strain>
    </source>
</reference>
<dbReference type="OrthoDB" id="9801061at2"/>
<feature type="domain" description="Peptidoglycan beta-N-acetylmuramidase NamZ C-terminal" evidence="2">
    <location>
        <begin position="263"/>
        <end position="404"/>
    </location>
</feature>
<evidence type="ECO:0000313" key="4">
    <source>
        <dbReference type="Proteomes" id="UP000307999"/>
    </source>
</evidence>